<dbReference type="PATRIC" id="fig|1423773.3.peg.1406"/>
<dbReference type="AlphaFoldDB" id="A0A0R1K586"/>
<dbReference type="GeneID" id="84782248"/>
<dbReference type="EMBL" id="AZDT01000019">
    <property type="protein sequence ID" value="KRK76435.1"/>
    <property type="molecule type" value="Genomic_DNA"/>
</dbReference>
<dbReference type="OrthoDB" id="9760715at2"/>
<dbReference type="GO" id="GO:0008270">
    <property type="term" value="F:zinc ion binding"/>
    <property type="evidence" value="ECO:0007669"/>
    <property type="project" value="UniProtKB-KW"/>
</dbReference>
<organism evidence="3 4">
    <name type="scientific">Levilactobacillus namurensis DSM 19117</name>
    <dbReference type="NCBI Taxonomy" id="1423773"/>
    <lineage>
        <taxon>Bacteria</taxon>
        <taxon>Bacillati</taxon>
        <taxon>Bacillota</taxon>
        <taxon>Bacilli</taxon>
        <taxon>Lactobacillales</taxon>
        <taxon>Lactobacillaceae</taxon>
        <taxon>Levilactobacillus</taxon>
    </lineage>
</organism>
<feature type="domain" description="SWIM-type" evidence="2">
    <location>
        <begin position="46"/>
        <end position="84"/>
    </location>
</feature>
<evidence type="ECO:0000256" key="1">
    <source>
        <dbReference type="PROSITE-ProRule" id="PRU00325"/>
    </source>
</evidence>
<keyword evidence="1" id="KW-0862">Zinc</keyword>
<reference evidence="3 4" key="1">
    <citation type="journal article" date="2015" name="Genome Announc.">
        <title>Expanding the biotechnology potential of lactobacilli through comparative genomics of 213 strains and associated genera.</title>
        <authorList>
            <person name="Sun Z."/>
            <person name="Harris H.M."/>
            <person name="McCann A."/>
            <person name="Guo C."/>
            <person name="Argimon S."/>
            <person name="Zhang W."/>
            <person name="Yang X."/>
            <person name="Jeffery I.B."/>
            <person name="Cooney J.C."/>
            <person name="Kagawa T.F."/>
            <person name="Liu W."/>
            <person name="Song Y."/>
            <person name="Salvetti E."/>
            <person name="Wrobel A."/>
            <person name="Rasinkangas P."/>
            <person name="Parkhill J."/>
            <person name="Rea M.C."/>
            <person name="O'Sullivan O."/>
            <person name="Ritari J."/>
            <person name="Douillard F.P."/>
            <person name="Paul Ross R."/>
            <person name="Yang R."/>
            <person name="Briner A.E."/>
            <person name="Felis G.E."/>
            <person name="de Vos W.M."/>
            <person name="Barrangou R."/>
            <person name="Klaenhammer T.R."/>
            <person name="Caufield P.W."/>
            <person name="Cui Y."/>
            <person name="Zhang H."/>
            <person name="O'Toole P.W."/>
        </authorList>
    </citation>
    <scope>NUCLEOTIDE SEQUENCE [LARGE SCALE GENOMIC DNA]</scope>
    <source>
        <strain evidence="3 4">DSM 19117</strain>
    </source>
</reference>
<sequence length="551" mass="63173">MEDDLADLFEPQILDRGYGYYLDGAVQNLRQTATQITAEVRGSQRYDVTITLWNDSVMEMACDCPYAEQGKSCKHMAAVLMAAEAANDATPASSPDQSAQAQQLVAQATPDQLRAFLSRTLASDRTLMTQFKKFMTSSTTSVAEEKAEIDDICASYADRNGFIDYQDAEFFEAEIQNYLADDLETLVVDHQDDVAFAVLSHLYLKLDTLDIDDSAGEIMEILINGSELWRRVIKQAAQPIKRQIFTWLTTQIQRPLNAIEEDVRTLLFDQGFSEQEFLEARLALTAKMIQRFESSLDATEWDLTQWVLYRAHTLTAMQADDTVLEALYRRYQQYSAVRNDYVDFCLRKQHVAQAISLLQEGKRVNRDLPGVVVEDSRRLAKIYQQQQDTVNYRQELWRLVTQYHVADLADFKAYKATFSPEVWPAQRAKLFQALQSQADPARLAPLYAYEDLKPELLQAILAEKGIAGLQKYGPMLKNQYAAKIIHKYAQYADQAMTSTGPRKHYREIVDLLREMARYPLGDLQAQQLIQDWQQRYPRRSAMLDELAQFEL</sequence>
<keyword evidence="4" id="KW-1185">Reference proteome</keyword>
<dbReference type="InterPro" id="IPR007527">
    <property type="entry name" value="Znf_SWIM"/>
</dbReference>
<dbReference type="PROSITE" id="PS50966">
    <property type="entry name" value="ZF_SWIM"/>
    <property type="match status" value="1"/>
</dbReference>
<keyword evidence="1" id="KW-0479">Metal-binding</keyword>
<dbReference type="Pfam" id="PF04434">
    <property type="entry name" value="SWIM"/>
    <property type="match status" value="1"/>
</dbReference>
<dbReference type="Proteomes" id="UP000051162">
    <property type="component" value="Unassembled WGS sequence"/>
</dbReference>
<keyword evidence="1" id="KW-0863">Zinc-finger</keyword>
<proteinExistence type="predicted"/>
<evidence type="ECO:0000313" key="3">
    <source>
        <dbReference type="EMBL" id="KRK76435.1"/>
    </source>
</evidence>
<accession>A0A0R1K586</accession>
<protein>
    <recommendedName>
        <fullName evidence="2">SWIM-type domain-containing protein</fullName>
    </recommendedName>
</protein>
<dbReference type="RefSeq" id="WP_056943952.1">
    <property type="nucleotide sequence ID" value="NZ_AZDT01000019.1"/>
</dbReference>
<gene>
    <name evidence="3" type="ORF">FD30_GL001371</name>
</gene>
<evidence type="ECO:0000259" key="2">
    <source>
        <dbReference type="PROSITE" id="PS50966"/>
    </source>
</evidence>
<comment type="caution">
    <text evidence="3">The sequence shown here is derived from an EMBL/GenBank/DDBJ whole genome shotgun (WGS) entry which is preliminary data.</text>
</comment>
<evidence type="ECO:0000313" key="4">
    <source>
        <dbReference type="Proteomes" id="UP000051162"/>
    </source>
</evidence>
<dbReference type="STRING" id="1423773.FD30_GL001371"/>
<name>A0A0R1K586_9LACO</name>